<protein>
    <submittedName>
        <fullName evidence="2">(California timema) hypothetical protein</fullName>
    </submittedName>
</protein>
<evidence type="ECO:0000313" key="2">
    <source>
        <dbReference type="EMBL" id="CAD7579218.1"/>
    </source>
</evidence>
<dbReference type="EMBL" id="OE190515">
    <property type="protein sequence ID" value="CAD7579218.1"/>
    <property type="molecule type" value="Genomic_DNA"/>
</dbReference>
<accession>A0A7R9PDW4</accession>
<reference evidence="2" key="1">
    <citation type="submission" date="2020-11" db="EMBL/GenBank/DDBJ databases">
        <authorList>
            <person name="Tran Van P."/>
        </authorList>
    </citation>
    <scope>NUCLEOTIDE SEQUENCE</scope>
</reference>
<dbReference type="AlphaFoldDB" id="A0A7R9PDW4"/>
<evidence type="ECO:0000256" key="1">
    <source>
        <dbReference type="SAM" id="MobiDB-lite"/>
    </source>
</evidence>
<name>A0A7R9PDW4_TIMCA</name>
<organism evidence="2">
    <name type="scientific">Timema californicum</name>
    <name type="common">California timema</name>
    <name type="synonym">Walking stick</name>
    <dbReference type="NCBI Taxonomy" id="61474"/>
    <lineage>
        <taxon>Eukaryota</taxon>
        <taxon>Metazoa</taxon>
        <taxon>Ecdysozoa</taxon>
        <taxon>Arthropoda</taxon>
        <taxon>Hexapoda</taxon>
        <taxon>Insecta</taxon>
        <taxon>Pterygota</taxon>
        <taxon>Neoptera</taxon>
        <taxon>Polyneoptera</taxon>
        <taxon>Phasmatodea</taxon>
        <taxon>Timematodea</taxon>
        <taxon>Timematoidea</taxon>
        <taxon>Timematidae</taxon>
        <taxon>Timema</taxon>
    </lineage>
</organism>
<sequence length="352" mass="39111">MKRHCSPGELARLTNNDYWDPYGLTAGLSDHKAPKVDLAACVRVTLPLERGEGEMGPVPEQHLEVVGALSSADVFTPPHRDPPTPPEMLSTVCLIFGIKCVLEIREEDTVFIPPPHHPAAAAPLPSQGDGVQSQDEARKTGSAVLYQPVAAARHSSTPQPGICGPVNQVGEALSQDHVITTSPKVLKQASLLRSMYRMNPQKRVALLETADHKLIDFVCECAYNTLKEWVPLKISIRQKNRRPYPNHLHRRNALRRRHLKDWTKTGGCRSELNGPFRHIYYNPSHPAGFSRAASLIKASKKDPVKVRKLIRAQDASTLHKPVITKFPSNKYVVSKIDDLWQANINDMLSIGK</sequence>
<proteinExistence type="predicted"/>
<gene>
    <name evidence="2" type="ORF">TCMB3V08_LOCUS11753</name>
</gene>
<feature type="region of interest" description="Disordered" evidence="1">
    <location>
        <begin position="115"/>
        <end position="139"/>
    </location>
</feature>